<sequence>MDVHKEYILKAQAGDSEAFIHLMQEMELPLYRMALLMVKQEADCADAIQETMLKAYKSIHSLREPEFFKTWLYRILINECNKILKKRSQAVTIEECPYPSANSMEYDKIDLHEAVDRLDENLRVVIVLHYFHDLPIHQIADVLDISAGAVKTRLHRARKTLLSWLSNNPEGEMNCGTL</sequence>
<dbReference type="InterPro" id="IPR036388">
    <property type="entry name" value="WH-like_DNA-bd_sf"/>
</dbReference>
<dbReference type="InterPro" id="IPR039425">
    <property type="entry name" value="RNA_pol_sigma-70-like"/>
</dbReference>
<dbReference type="GO" id="GO:0016987">
    <property type="term" value="F:sigma factor activity"/>
    <property type="evidence" value="ECO:0007669"/>
    <property type="project" value="UniProtKB-KW"/>
</dbReference>
<dbReference type="InterPro" id="IPR014284">
    <property type="entry name" value="RNA_pol_sigma-70_dom"/>
</dbReference>
<evidence type="ECO:0000256" key="1">
    <source>
        <dbReference type="ARBA" id="ARBA00010641"/>
    </source>
</evidence>
<dbReference type="GO" id="GO:0006352">
    <property type="term" value="P:DNA-templated transcription initiation"/>
    <property type="evidence" value="ECO:0007669"/>
    <property type="project" value="InterPro"/>
</dbReference>
<dbReference type="NCBIfam" id="TIGR02937">
    <property type="entry name" value="sigma70-ECF"/>
    <property type="match status" value="1"/>
</dbReference>
<comment type="caution">
    <text evidence="7">The sequence shown here is derived from an EMBL/GenBank/DDBJ whole genome shotgun (WGS) entry which is preliminary data.</text>
</comment>
<feature type="domain" description="RNA polymerase sigma factor 70 region 4 type 2" evidence="6">
    <location>
        <begin position="110"/>
        <end position="161"/>
    </location>
</feature>
<dbReference type="SUPFAM" id="SSF88946">
    <property type="entry name" value="Sigma2 domain of RNA polymerase sigma factors"/>
    <property type="match status" value="1"/>
</dbReference>
<evidence type="ECO:0000256" key="4">
    <source>
        <dbReference type="ARBA" id="ARBA00023163"/>
    </source>
</evidence>
<feature type="domain" description="RNA polymerase sigma-70 region 2" evidence="5">
    <location>
        <begin position="29"/>
        <end position="88"/>
    </location>
</feature>
<accession>H3SNR7</accession>
<keyword evidence="3" id="KW-0731">Sigma factor</keyword>
<gene>
    <name evidence="7" type="ORF">PDENDC454_26088</name>
</gene>
<evidence type="ECO:0000313" key="8">
    <source>
        <dbReference type="Proteomes" id="UP000003900"/>
    </source>
</evidence>
<keyword evidence="4" id="KW-0804">Transcription</keyword>
<dbReference type="SUPFAM" id="SSF88659">
    <property type="entry name" value="Sigma3 and sigma4 domains of RNA polymerase sigma factors"/>
    <property type="match status" value="1"/>
</dbReference>
<dbReference type="STRING" id="1131935.PDENDC454_26088"/>
<evidence type="ECO:0000259" key="5">
    <source>
        <dbReference type="Pfam" id="PF04542"/>
    </source>
</evidence>
<evidence type="ECO:0000256" key="3">
    <source>
        <dbReference type="ARBA" id="ARBA00023082"/>
    </source>
</evidence>
<keyword evidence="2" id="KW-0805">Transcription regulation</keyword>
<dbReference type="PATRIC" id="fig|1131935.3.peg.5412"/>
<dbReference type="Gene3D" id="1.10.1740.10">
    <property type="match status" value="1"/>
</dbReference>
<name>H3SNR7_9BACL</name>
<dbReference type="CDD" id="cd06171">
    <property type="entry name" value="Sigma70_r4"/>
    <property type="match status" value="1"/>
</dbReference>
<dbReference type="Gene3D" id="1.10.10.10">
    <property type="entry name" value="Winged helix-like DNA-binding domain superfamily/Winged helix DNA-binding domain"/>
    <property type="match status" value="1"/>
</dbReference>
<dbReference type="Pfam" id="PF08281">
    <property type="entry name" value="Sigma70_r4_2"/>
    <property type="match status" value="1"/>
</dbReference>
<organism evidence="7 8">
    <name type="scientific">Paenibacillus dendritiformis C454</name>
    <dbReference type="NCBI Taxonomy" id="1131935"/>
    <lineage>
        <taxon>Bacteria</taxon>
        <taxon>Bacillati</taxon>
        <taxon>Bacillota</taxon>
        <taxon>Bacilli</taxon>
        <taxon>Bacillales</taxon>
        <taxon>Paenibacillaceae</taxon>
        <taxon>Paenibacillus</taxon>
    </lineage>
</organism>
<evidence type="ECO:0000256" key="2">
    <source>
        <dbReference type="ARBA" id="ARBA00023015"/>
    </source>
</evidence>
<dbReference type="PANTHER" id="PTHR43133">
    <property type="entry name" value="RNA POLYMERASE ECF-TYPE SIGMA FACTO"/>
    <property type="match status" value="1"/>
</dbReference>
<dbReference type="Proteomes" id="UP000003900">
    <property type="component" value="Unassembled WGS sequence"/>
</dbReference>
<dbReference type="InterPro" id="IPR013324">
    <property type="entry name" value="RNA_pol_sigma_r3/r4-like"/>
</dbReference>
<dbReference type="OrthoDB" id="9782703at2"/>
<dbReference type="PANTHER" id="PTHR43133:SF51">
    <property type="entry name" value="RNA POLYMERASE SIGMA FACTOR"/>
    <property type="match status" value="1"/>
</dbReference>
<dbReference type="RefSeq" id="WP_006679692.1">
    <property type="nucleotide sequence ID" value="NZ_AHKH01000149.1"/>
</dbReference>
<dbReference type="InterPro" id="IPR013249">
    <property type="entry name" value="RNA_pol_sigma70_r4_t2"/>
</dbReference>
<dbReference type="EMBL" id="AHKH01000149">
    <property type="protein sequence ID" value="EHQ59286.1"/>
    <property type="molecule type" value="Genomic_DNA"/>
</dbReference>
<dbReference type="GO" id="GO:0003677">
    <property type="term" value="F:DNA binding"/>
    <property type="evidence" value="ECO:0007669"/>
    <property type="project" value="InterPro"/>
</dbReference>
<comment type="similarity">
    <text evidence="1">Belongs to the sigma-70 factor family. ECF subfamily.</text>
</comment>
<reference evidence="7 8" key="1">
    <citation type="journal article" date="2012" name="J. Bacteriol.">
        <title>Genome Sequence of the Pattern-Forming Social Bacterium Paenibacillus dendritiformis C454 Chiral Morphotype.</title>
        <authorList>
            <person name="Sirota-Madi A."/>
            <person name="Olender T."/>
            <person name="Helman Y."/>
            <person name="Brainis I."/>
            <person name="Finkelshtein A."/>
            <person name="Roth D."/>
            <person name="Hagai E."/>
            <person name="Leshkowitz D."/>
            <person name="Brodsky L."/>
            <person name="Galatenko V."/>
            <person name="Nikolaev V."/>
            <person name="Gutnick D.L."/>
            <person name="Lancet D."/>
            <person name="Ben-Jacob E."/>
        </authorList>
    </citation>
    <scope>NUCLEOTIDE SEQUENCE [LARGE SCALE GENOMIC DNA]</scope>
    <source>
        <strain evidence="7 8">C454</strain>
    </source>
</reference>
<evidence type="ECO:0000313" key="7">
    <source>
        <dbReference type="EMBL" id="EHQ59286.1"/>
    </source>
</evidence>
<dbReference type="InterPro" id="IPR007627">
    <property type="entry name" value="RNA_pol_sigma70_r2"/>
</dbReference>
<keyword evidence="8" id="KW-1185">Reference proteome</keyword>
<dbReference type="AlphaFoldDB" id="H3SNR7"/>
<dbReference type="Pfam" id="PF04542">
    <property type="entry name" value="Sigma70_r2"/>
    <property type="match status" value="1"/>
</dbReference>
<proteinExistence type="inferred from homology"/>
<evidence type="ECO:0000259" key="6">
    <source>
        <dbReference type="Pfam" id="PF08281"/>
    </source>
</evidence>
<dbReference type="InterPro" id="IPR013325">
    <property type="entry name" value="RNA_pol_sigma_r2"/>
</dbReference>
<protein>
    <submittedName>
        <fullName evidence="7">RNA polymerase ECF-type sigma factor</fullName>
    </submittedName>
</protein>